<dbReference type="Proteomes" id="UP000190641">
    <property type="component" value="Unassembled WGS sequence"/>
</dbReference>
<organism evidence="1 2">
    <name type="scientific">Bacillus cereus</name>
    <dbReference type="NCBI Taxonomy" id="1396"/>
    <lineage>
        <taxon>Bacteria</taxon>
        <taxon>Bacillati</taxon>
        <taxon>Bacillota</taxon>
        <taxon>Bacilli</taxon>
        <taxon>Bacillales</taxon>
        <taxon>Bacillaceae</taxon>
        <taxon>Bacillus</taxon>
        <taxon>Bacillus cereus group</taxon>
    </lineage>
</organism>
<evidence type="ECO:0000313" key="2">
    <source>
        <dbReference type="Proteomes" id="UP000190641"/>
    </source>
</evidence>
<dbReference type="InterPro" id="IPR036390">
    <property type="entry name" value="WH_DNA-bd_sf"/>
</dbReference>
<dbReference type="RefSeq" id="WP_078187190.1">
    <property type="nucleotide sequence ID" value="NZ_MUAU01000106.1"/>
</dbReference>
<dbReference type="InterPro" id="IPR036388">
    <property type="entry name" value="WH-like_DNA-bd_sf"/>
</dbReference>
<proteinExistence type="predicted"/>
<evidence type="ECO:0000313" key="1">
    <source>
        <dbReference type="EMBL" id="OOR72681.1"/>
    </source>
</evidence>
<gene>
    <name evidence="1" type="ORF">BLX06_23510</name>
</gene>
<name>A0A9X6B5I0_BACCE</name>
<comment type="caution">
    <text evidence="1">The sequence shown here is derived from an EMBL/GenBank/DDBJ whole genome shotgun (WGS) entry which is preliminary data.</text>
</comment>
<protein>
    <submittedName>
        <fullName evidence="1">Uncharacterized protein</fullName>
    </submittedName>
</protein>
<dbReference type="EMBL" id="MUAU01000106">
    <property type="protein sequence ID" value="OOR72681.1"/>
    <property type="molecule type" value="Genomic_DNA"/>
</dbReference>
<reference evidence="1 2" key="1">
    <citation type="submission" date="2017-01" db="EMBL/GenBank/DDBJ databases">
        <title>Bacillus cereus isolates.</title>
        <authorList>
            <person name="Beno S.M."/>
        </authorList>
    </citation>
    <scope>NUCLEOTIDE SEQUENCE [LARGE SCALE GENOMIC DNA]</scope>
    <source>
        <strain evidence="1 2">FSL K6-1030</strain>
    </source>
</reference>
<sequence>MQQQSRKQQVYKSIKLNIMNKIYQKWKVFHQYRLATQFEISRISIRQVLTKLIRGEYVNAYVKSAMFVLYNGLICSNMRKEREWI</sequence>
<dbReference type="AlphaFoldDB" id="A0A9X6B5I0"/>
<dbReference type="SUPFAM" id="SSF46785">
    <property type="entry name" value="Winged helix' DNA-binding domain"/>
    <property type="match status" value="1"/>
</dbReference>
<dbReference type="Gene3D" id="1.10.10.10">
    <property type="entry name" value="Winged helix-like DNA-binding domain superfamily/Winged helix DNA-binding domain"/>
    <property type="match status" value="1"/>
</dbReference>
<accession>A0A9X6B5I0</accession>